<reference evidence="2" key="1">
    <citation type="submission" date="2022-03" db="EMBL/GenBank/DDBJ databases">
        <authorList>
            <person name="Alioto T."/>
            <person name="Alioto T."/>
            <person name="Gomez Garrido J."/>
        </authorList>
    </citation>
    <scope>NUCLEOTIDE SEQUENCE</scope>
</reference>
<sequence length="322" mass="37089">MAAGPKPISPQTSKMRATQRDGIARAFDDFWAKYQELTLQSEAQRATEEPNHSNRWIDMNLGQADPKQATRKLEGKWKHHNRWSATQGLTRSHPPVQPQPTSKRTSYSTSRNTLKAQRPLSTHRSRDHQAGHHHRPPKHPPRDPGKMPRWNKHKQQSKPGWGQTTAWKAGRRRRETRRKPLRVSNSPPAVSHLTERRQTQGLSTQTPPPRAVITTPPGQRHHGRDHQTPRHSPAQYHYLKVLWRDGGPPHTHQTALTEDTNHHKTHYPHQGQQAHDMLITRQGTYATIPSEYTSAGHWKSTDWEDPHRLLLRALTRRLMGIG</sequence>
<feature type="compositionally biased region" description="Basic residues" evidence="1">
    <location>
        <begin position="121"/>
        <end position="139"/>
    </location>
</feature>
<organism evidence="2 3">
    <name type="scientific">Pelobates cultripes</name>
    <name type="common">Western spadefoot toad</name>
    <dbReference type="NCBI Taxonomy" id="61616"/>
    <lineage>
        <taxon>Eukaryota</taxon>
        <taxon>Metazoa</taxon>
        <taxon>Chordata</taxon>
        <taxon>Craniata</taxon>
        <taxon>Vertebrata</taxon>
        <taxon>Euteleostomi</taxon>
        <taxon>Amphibia</taxon>
        <taxon>Batrachia</taxon>
        <taxon>Anura</taxon>
        <taxon>Pelobatoidea</taxon>
        <taxon>Pelobatidae</taxon>
        <taxon>Pelobates</taxon>
    </lineage>
</organism>
<feature type="region of interest" description="Disordered" evidence="1">
    <location>
        <begin position="42"/>
        <end position="233"/>
    </location>
</feature>
<protein>
    <submittedName>
        <fullName evidence="2">Uncharacterized protein</fullName>
    </submittedName>
</protein>
<dbReference type="Proteomes" id="UP001295444">
    <property type="component" value="Chromosome 10"/>
</dbReference>
<evidence type="ECO:0000256" key="1">
    <source>
        <dbReference type="SAM" id="MobiDB-lite"/>
    </source>
</evidence>
<feature type="compositionally biased region" description="Basic residues" evidence="1">
    <location>
        <begin position="169"/>
        <end position="181"/>
    </location>
</feature>
<feature type="compositionally biased region" description="Polar residues" evidence="1">
    <location>
        <begin position="99"/>
        <end position="120"/>
    </location>
</feature>
<dbReference type="EMBL" id="OW240921">
    <property type="protein sequence ID" value="CAH2319469.1"/>
    <property type="molecule type" value="Genomic_DNA"/>
</dbReference>
<proteinExistence type="predicted"/>
<dbReference type="AlphaFoldDB" id="A0AAD1TBD7"/>
<accession>A0AAD1TBD7</accession>
<evidence type="ECO:0000313" key="3">
    <source>
        <dbReference type="Proteomes" id="UP001295444"/>
    </source>
</evidence>
<keyword evidence="3" id="KW-1185">Reference proteome</keyword>
<name>A0AAD1TBD7_PELCU</name>
<evidence type="ECO:0000313" key="2">
    <source>
        <dbReference type="EMBL" id="CAH2319469.1"/>
    </source>
</evidence>
<feature type="region of interest" description="Disordered" evidence="1">
    <location>
        <begin position="1"/>
        <end position="21"/>
    </location>
</feature>
<gene>
    <name evidence="2" type="ORF">PECUL_23A022005</name>
</gene>